<dbReference type="AlphaFoldDB" id="A0AAP0IPD8"/>
<protein>
    <submittedName>
        <fullName evidence="1">Uncharacterized protein</fullName>
    </submittedName>
</protein>
<gene>
    <name evidence="1" type="ORF">Scep_017078</name>
</gene>
<accession>A0AAP0IPD8</accession>
<comment type="caution">
    <text evidence="1">The sequence shown here is derived from an EMBL/GenBank/DDBJ whole genome shotgun (WGS) entry which is preliminary data.</text>
</comment>
<evidence type="ECO:0000313" key="2">
    <source>
        <dbReference type="Proteomes" id="UP001419268"/>
    </source>
</evidence>
<dbReference type="Proteomes" id="UP001419268">
    <property type="component" value="Unassembled WGS sequence"/>
</dbReference>
<evidence type="ECO:0000313" key="1">
    <source>
        <dbReference type="EMBL" id="KAK9118985.1"/>
    </source>
</evidence>
<dbReference type="EMBL" id="JBBNAG010000007">
    <property type="protein sequence ID" value="KAK9118985.1"/>
    <property type="molecule type" value="Genomic_DNA"/>
</dbReference>
<name>A0AAP0IPD8_9MAGN</name>
<organism evidence="1 2">
    <name type="scientific">Stephania cephalantha</name>
    <dbReference type="NCBI Taxonomy" id="152367"/>
    <lineage>
        <taxon>Eukaryota</taxon>
        <taxon>Viridiplantae</taxon>
        <taxon>Streptophyta</taxon>
        <taxon>Embryophyta</taxon>
        <taxon>Tracheophyta</taxon>
        <taxon>Spermatophyta</taxon>
        <taxon>Magnoliopsida</taxon>
        <taxon>Ranunculales</taxon>
        <taxon>Menispermaceae</taxon>
        <taxon>Menispermoideae</taxon>
        <taxon>Cissampelideae</taxon>
        <taxon>Stephania</taxon>
    </lineage>
</organism>
<keyword evidence="2" id="KW-1185">Reference proteome</keyword>
<sequence length="60" mass="6966">MENIEEVPYRSEAEQNELRMMGDAPLPPTLRQWDAYALEESRLWLDGLNVLPRPQATRPA</sequence>
<proteinExistence type="predicted"/>
<reference evidence="1 2" key="1">
    <citation type="submission" date="2024-01" db="EMBL/GenBank/DDBJ databases">
        <title>Genome assemblies of Stephania.</title>
        <authorList>
            <person name="Yang L."/>
        </authorList>
    </citation>
    <scope>NUCLEOTIDE SEQUENCE [LARGE SCALE GENOMIC DNA]</scope>
    <source>
        <strain evidence="1">JXDWG</strain>
        <tissue evidence="1">Leaf</tissue>
    </source>
</reference>